<protein>
    <submittedName>
        <fullName evidence="2">Uncharacterized protein</fullName>
    </submittedName>
</protein>
<dbReference type="PROSITE" id="PS51257">
    <property type="entry name" value="PROKAR_LIPOPROTEIN"/>
    <property type="match status" value="1"/>
</dbReference>
<evidence type="ECO:0000313" key="1">
    <source>
        <dbReference type="EMBL" id="MCS3863665.1"/>
    </source>
</evidence>
<accession>A0A9X2US26</accession>
<name>A0A9X2US26_9BACT</name>
<gene>
    <name evidence="2" type="ORF">GGP45_000207</name>
    <name evidence="1" type="ORF">GGP82_000196</name>
    <name evidence="3" type="ORF">GGP99_001311</name>
</gene>
<dbReference type="Proteomes" id="UP001155110">
    <property type="component" value="Unassembled WGS sequence"/>
</dbReference>
<evidence type="ECO:0000313" key="4">
    <source>
        <dbReference type="Proteomes" id="UP001155144"/>
    </source>
</evidence>
<sequence length="179" mass="19357">MKKIYYTPLALTVASVLILTGCFEEVSGPYDGPDRVGFSQYQQTGEFGATVSDGPNSSVSVPVQLIGLQRGESFSVGVSVQTDTAFRERQVPQGDGTDTTVVDVRADPTTAESGEYTVPSEVSFPQDTSNVTFEVEIGDALPNSDPDTTERVTLRLEPNPDSDIEVAENFRYFEVTVTN</sequence>
<dbReference type="EMBL" id="JANUBL010000001">
    <property type="protein sequence ID" value="MCS4119889.1"/>
    <property type="molecule type" value="Genomic_DNA"/>
</dbReference>
<reference evidence="2" key="1">
    <citation type="submission" date="2022-08" db="EMBL/GenBank/DDBJ databases">
        <title>Genomic Encyclopedia of Type Strains, Phase V (KMG-V): Genome sequencing to study the core and pangenomes of soil and plant-associated prokaryotes.</title>
        <authorList>
            <person name="Whitman W."/>
        </authorList>
    </citation>
    <scope>NUCLEOTIDE SEQUENCE</scope>
    <source>
        <strain evidence="1">SP2016B</strain>
        <strain evidence="3">SP3002</strain>
        <strain evidence="2">SP3026</strain>
    </source>
</reference>
<dbReference type="Proteomes" id="UP001155144">
    <property type="component" value="Unassembled WGS sequence"/>
</dbReference>
<comment type="caution">
    <text evidence="2">The sequence shown here is derived from an EMBL/GenBank/DDBJ whole genome shotgun (WGS) entry which is preliminary data.</text>
</comment>
<proteinExistence type="predicted"/>
<evidence type="ECO:0000313" key="3">
    <source>
        <dbReference type="EMBL" id="MCS4157352.1"/>
    </source>
</evidence>
<organism evidence="2 4">
    <name type="scientific">Salinibacter ruber</name>
    <dbReference type="NCBI Taxonomy" id="146919"/>
    <lineage>
        <taxon>Bacteria</taxon>
        <taxon>Pseudomonadati</taxon>
        <taxon>Rhodothermota</taxon>
        <taxon>Rhodothermia</taxon>
        <taxon>Rhodothermales</taxon>
        <taxon>Salinibacteraceae</taxon>
        <taxon>Salinibacter</taxon>
    </lineage>
</organism>
<dbReference type="AlphaFoldDB" id="A0A9X2US26"/>
<dbReference type="RefSeq" id="WP_013062472.1">
    <property type="nucleotide sequence ID" value="NZ_CALTRY010000011.1"/>
</dbReference>
<evidence type="ECO:0000313" key="2">
    <source>
        <dbReference type="EMBL" id="MCS4119889.1"/>
    </source>
</evidence>
<dbReference type="EMBL" id="JANTZM010000005">
    <property type="protein sequence ID" value="MCS4157352.1"/>
    <property type="molecule type" value="Genomic_DNA"/>
</dbReference>
<dbReference type="EMBL" id="JANTYZ010000001">
    <property type="protein sequence ID" value="MCS3863665.1"/>
    <property type="molecule type" value="Genomic_DNA"/>
</dbReference>
<dbReference type="Proteomes" id="UP001155034">
    <property type="component" value="Unassembled WGS sequence"/>
</dbReference>